<dbReference type="EMBL" id="DVHU01000024">
    <property type="protein sequence ID" value="HIR92373.1"/>
    <property type="molecule type" value="Genomic_DNA"/>
</dbReference>
<evidence type="ECO:0000256" key="4">
    <source>
        <dbReference type="ARBA" id="ARBA00022840"/>
    </source>
</evidence>
<evidence type="ECO:0000256" key="1">
    <source>
        <dbReference type="ARBA" id="ARBA00022679"/>
    </source>
</evidence>
<dbReference type="GO" id="GO:0005524">
    <property type="term" value="F:ATP binding"/>
    <property type="evidence" value="ECO:0007669"/>
    <property type="project" value="UniProtKB-KW"/>
</dbReference>
<dbReference type="GO" id="GO:0004788">
    <property type="term" value="F:thiamine diphosphokinase activity"/>
    <property type="evidence" value="ECO:0007669"/>
    <property type="project" value="UniProtKB-UniRule"/>
</dbReference>
<dbReference type="PANTHER" id="PTHR41299">
    <property type="entry name" value="THIAMINE PYROPHOSPHOKINASE"/>
    <property type="match status" value="1"/>
</dbReference>
<feature type="domain" description="Thiamin pyrophosphokinase thiamin-binding" evidence="6">
    <location>
        <begin position="142"/>
        <end position="209"/>
    </location>
</feature>
<evidence type="ECO:0000313" key="8">
    <source>
        <dbReference type="Proteomes" id="UP000886841"/>
    </source>
</evidence>
<dbReference type="Gene3D" id="3.40.50.10240">
    <property type="entry name" value="Thiamin pyrophosphokinase, catalytic domain"/>
    <property type="match status" value="1"/>
</dbReference>
<evidence type="ECO:0000313" key="7">
    <source>
        <dbReference type="EMBL" id="HIR92373.1"/>
    </source>
</evidence>
<dbReference type="SUPFAM" id="SSF63999">
    <property type="entry name" value="Thiamin pyrophosphokinase, catalytic domain"/>
    <property type="match status" value="1"/>
</dbReference>
<name>A0A9D1EHX9_9FIRM</name>
<dbReference type="InterPro" id="IPR036759">
    <property type="entry name" value="TPK_catalytic_sf"/>
</dbReference>
<keyword evidence="4" id="KW-0067">ATP-binding</keyword>
<dbReference type="InterPro" id="IPR006282">
    <property type="entry name" value="Thi_PPkinase"/>
</dbReference>
<protein>
    <recommendedName>
        <fullName evidence="5">Thiamine diphosphokinase</fullName>
        <ecNumber evidence="5">2.7.6.2</ecNumber>
    </recommendedName>
</protein>
<reference evidence="7" key="2">
    <citation type="journal article" date="2021" name="PeerJ">
        <title>Extensive microbial diversity within the chicken gut microbiome revealed by metagenomics and culture.</title>
        <authorList>
            <person name="Gilroy R."/>
            <person name="Ravi A."/>
            <person name="Getino M."/>
            <person name="Pursley I."/>
            <person name="Horton D.L."/>
            <person name="Alikhan N.F."/>
            <person name="Baker D."/>
            <person name="Gharbi K."/>
            <person name="Hall N."/>
            <person name="Watson M."/>
            <person name="Adriaenssens E.M."/>
            <person name="Foster-Nyarko E."/>
            <person name="Jarju S."/>
            <person name="Secka A."/>
            <person name="Antonio M."/>
            <person name="Oren A."/>
            <person name="Chaudhuri R.R."/>
            <person name="La Ragione R."/>
            <person name="Hildebrand F."/>
            <person name="Pallen M.J."/>
        </authorList>
    </citation>
    <scope>NUCLEOTIDE SEQUENCE</scope>
    <source>
        <strain evidence="7">ChiSxjej1B13-7041</strain>
    </source>
</reference>
<keyword evidence="2" id="KW-0547">Nucleotide-binding</keyword>
<dbReference type="PANTHER" id="PTHR41299:SF1">
    <property type="entry name" value="THIAMINE PYROPHOSPHOKINASE"/>
    <property type="match status" value="1"/>
</dbReference>
<dbReference type="NCBIfam" id="TIGR01378">
    <property type="entry name" value="thi_PPkinase"/>
    <property type="match status" value="1"/>
</dbReference>
<dbReference type="InterPro" id="IPR007373">
    <property type="entry name" value="Thiamin_PyroPKinase_B1-bd"/>
</dbReference>
<accession>A0A9D1EHX9</accession>
<dbReference type="CDD" id="cd07995">
    <property type="entry name" value="TPK"/>
    <property type="match status" value="1"/>
</dbReference>
<dbReference type="GO" id="GO:0030975">
    <property type="term" value="F:thiamine binding"/>
    <property type="evidence" value="ECO:0007669"/>
    <property type="project" value="InterPro"/>
</dbReference>
<dbReference type="InterPro" id="IPR053149">
    <property type="entry name" value="TPK"/>
</dbReference>
<gene>
    <name evidence="7" type="ORF">IAB98_02990</name>
</gene>
<dbReference type="GO" id="GO:0006772">
    <property type="term" value="P:thiamine metabolic process"/>
    <property type="evidence" value="ECO:0007669"/>
    <property type="project" value="UniProtKB-UniRule"/>
</dbReference>
<evidence type="ECO:0000256" key="3">
    <source>
        <dbReference type="ARBA" id="ARBA00022777"/>
    </source>
</evidence>
<dbReference type="EC" id="2.7.6.2" evidence="5"/>
<dbReference type="AlphaFoldDB" id="A0A9D1EHX9"/>
<proteinExistence type="predicted"/>
<dbReference type="GO" id="GO:0009229">
    <property type="term" value="P:thiamine diphosphate biosynthetic process"/>
    <property type="evidence" value="ECO:0007669"/>
    <property type="project" value="InterPro"/>
</dbReference>
<evidence type="ECO:0000259" key="6">
    <source>
        <dbReference type="SMART" id="SM00983"/>
    </source>
</evidence>
<dbReference type="Pfam" id="PF04263">
    <property type="entry name" value="TPK_catalytic"/>
    <property type="match status" value="1"/>
</dbReference>
<organism evidence="7 8">
    <name type="scientific">Candidatus Egerieimonas intestinavium</name>
    <dbReference type="NCBI Taxonomy" id="2840777"/>
    <lineage>
        <taxon>Bacteria</taxon>
        <taxon>Bacillati</taxon>
        <taxon>Bacillota</taxon>
        <taxon>Clostridia</taxon>
        <taxon>Lachnospirales</taxon>
        <taxon>Lachnospiraceae</taxon>
        <taxon>Lachnospiraceae incertae sedis</taxon>
        <taxon>Candidatus Egerieimonas</taxon>
    </lineage>
</organism>
<evidence type="ECO:0000256" key="2">
    <source>
        <dbReference type="ARBA" id="ARBA00022741"/>
    </source>
</evidence>
<dbReference type="InterPro" id="IPR036371">
    <property type="entry name" value="TPK_B1-bd_sf"/>
</dbReference>
<dbReference type="SMART" id="SM00983">
    <property type="entry name" value="TPK_B1_binding"/>
    <property type="match status" value="1"/>
</dbReference>
<dbReference type="Pfam" id="PF04265">
    <property type="entry name" value="TPK_B1_binding"/>
    <property type="match status" value="1"/>
</dbReference>
<reference evidence="7" key="1">
    <citation type="submission" date="2020-10" db="EMBL/GenBank/DDBJ databases">
        <authorList>
            <person name="Gilroy R."/>
        </authorList>
    </citation>
    <scope>NUCLEOTIDE SEQUENCE</scope>
    <source>
        <strain evidence="7">ChiSxjej1B13-7041</strain>
    </source>
</reference>
<dbReference type="GO" id="GO:0016301">
    <property type="term" value="F:kinase activity"/>
    <property type="evidence" value="ECO:0007669"/>
    <property type="project" value="UniProtKB-KW"/>
</dbReference>
<dbReference type="SUPFAM" id="SSF63862">
    <property type="entry name" value="Thiamin pyrophosphokinase, substrate-binding domain"/>
    <property type="match status" value="1"/>
</dbReference>
<dbReference type="InterPro" id="IPR007371">
    <property type="entry name" value="TPK_catalytic"/>
</dbReference>
<dbReference type="Proteomes" id="UP000886841">
    <property type="component" value="Unassembled WGS sequence"/>
</dbReference>
<keyword evidence="1 7" id="KW-0808">Transferase</keyword>
<comment type="caution">
    <text evidence="7">The sequence shown here is derived from an EMBL/GenBank/DDBJ whole genome shotgun (WGS) entry which is preliminary data.</text>
</comment>
<keyword evidence="3" id="KW-0418">Kinase</keyword>
<evidence type="ECO:0000256" key="5">
    <source>
        <dbReference type="NCBIfam" id="TIGR01378"/>
    </source>
</evidence>
<sequence length="215" mass="23880">MKAVIIGGGSLDADFSLSYVKQEKPDMLIAVDRGLSFCHEAGLRPDVILGDFDSVDPAILEGYRQEGIVPIDTYDSHKDYTDMELGMRKALELGCSQAILLGATGTRLDHTLTNIQCLPILEDAGVAAWIVDKHNRIRLLSGKTVIRRSRQFGKYVSFLPFGGDVEGVTLKGFAYPLENFYLPYVNSRSVSNEIEEEEAEVSFTRGRLLMIESRD</sequence>